<dbReference type="InterPro" id="IPR009091">
    <property type="entry name" value="RCC1/BLIP-II"/>
</dbReference>
<feature type="region of interest" description="Disordered" evidence="3">
    <location>
        <begin position="263"/>
        <end position="285"/>
    </location>
</feature>
<evidence type="ECO:0000256" key="4">
    <source>
        <dbReference type="SAM" id="SignalP"/>
    </source>
</evidence>
<feature type="compositionally biased region" description="Low complexity" evidence="3">
    <location>
        <begin position="1486"/>
        <end position="1503"/>
    </location>
</feature>
<evidence type="ECO:0000256" key="1">
    <source>
        <dbReference type="ARBA" id="ARBA00022737"/>
    </source>
</evidence>
<sequence>MPLSMALSVSLSVSLCLSLSLFSQNANYSPIPPSPIPSLVDSSSPHITVASPLWETFLRDDVETFRGVLASASYKTSGGTPNSKAGGSGSVIASSPGIFHRSKKLGEASPGTPLPDRSTTSRPGRTISREELNARDHYGRTLLHHVASSPKSTAIDFAIMLLETPFIDIYAQDWESGWTALHRALYAGNAAIAQALMARDIRDATDFSKAGSPGHPGGGLIKVKDREGYSPFDVYGATISSREIKRMVLPATEHDPLLADIENKDDESSASSFGEDMDEDGHAPRGVLRPRVNLLADEVYTFGSNKNLNLGVGDQDDRQFPERMTLKRPEHLLRRFFRESQEQRGDDHPPGPDDAEDLPALIRNKPMKYQDIVMSKLHTAILTTDPEANLFTCGFGPGGRLGTGDESTRFSFVCIEGGGLANRKVVSVALGQDHTLAISEQGEIFSWGSNKYGQLGYSLPRATNRDDVPIQTTPRQIFNPFKKEMILGAAASAIHSVVFSHAGLYTFGKNEGQLGLVDSDARSLEAQTTPRRVGASLFNAPIHSVSAIDQATAILLHNHEVWVFAQYGYLKLSFPLDISSKFIRDSFMTTRYDTAVNRIIKIRSGGNTICALSSFGEVFTVQVNTKTDTPSATSTTNPSKIRNAVAPPARVWALKKAHMAVKDVDVGQDGSIIICTASGSAWRKEKRGKSKDGVAKEYKFARVPGLSRVVGVCSNSFGAFAAAQRDCDVTREQIEVGPSTLWKDLLPLSPFGVFASMVNGNAEAGVGDGMLVEPTLAIKNAVMSASDIESFFPPSPVNLPQGVVLITTTLSDVQIPVHEFVLSGRSAVLRKAFHAFRKSTTYTLPDILTISHDQHNRTRILFHNLDIYTLLNLAFFIYTDNIFDMWHLARHTPESALRYRQVRTEVMRLGTHLDIPSIERAARLMIDPHRSLKSDMALTLTDPVFFESGDVVIELNNDEVRVHSQVICQRSLFFDVLFNGRSGGRWLLSRRENSNPSDSSIRVDLRHIDRPVFDFVLRYMYADTDEQLFDEVRSKDLDSFIDLVFEVAFVANELMIDRLAQVCQRVLGQFVNARNVCTLLNSIAPCYVTEFRDAALEYICLNLEGLLTNRSLEDLNENLLTALDSVCHDNQLSSFPISRGRNTDEYIFEMYPELVSFIESDRQQRIDSMKLRTRFNTEGKRMPNGDKTPASAQKSSKTRDVFTTPSKSPSLRPRQSAGELMFAMDDEQFLSPGEGLKGKGVVRGSRGVDAPYAPADSPAFASSLADESPHGGRSYLDDLMGSHDTGLGESPSYNRAQNRNNNNTSSVPWTNTNTSSTSVVTGSKKPLKDIMQEASSQGQVSNLSLGMSMSAKRDNAQSAAPKMSQKERKKMQMLQMQEMLAAEERSKEARANPWGVTPPVPTSSSSAAASVGKGGLGQLGNGSEPTPAELGKPTRKPSMTMRQTVAGTPPLKGQSVGPVPVKAGDGVGAKAHPLNPAHPQIPLNHPPASTSTPTPKQTSTSKPKPTKKSKRTSLSTILLQQQTEKDEIREAATAKHNLHDIQLEQQFQEWWNKESRRIQGLPDEELEGEEQTGDDIGKGGKKDKSMDGRKGQRQGQGQGNTPGSGSGQNANRKRGRGGGGGGAGKAAGSADAAANTNTNTNTASGTRQLPSRQKNGHGPSPAGSSSLPKDSSASANATANAHPQKAPPQRKEHAPHPHHRQQHHTKKANAGHGSSHRESVPVNGGAAAGGGGSGAPPRGGGGGGGGERGRGAHRGRGR</sequence>
<dbReference type="PROSITE" id="PS50097">
    <property type="entry name" value="BTB"/>
    <property type="match status" value="1"/>
</dbReference>
<feature type="compositionally biased region" description="Gly residues" evidence="3">
    <location>
        <begin position="1726"/>
        <end position="1746"/>
    </location>
</feature>
<dbReference type="SMART" id="SM00225">
    <property type="entry name" value="BTB"/>
    <property type="match status" value="1"/>
</dbReference>
<evidence type="ECO:0000256" key="2">
    <source>
        <dbReference type="PROSITE-ProRule" id="PRU00235"/>
    </source>
</evidence>
<dbReference type="OrthoDB" id="1893551at2759"/>
<dbReference type="SUPFAM" id="SSF54695">
    <property type="entry name" value="POZ domain"/>
    <property type="match status" value="1"/>
</dbReference>
<protein>
    <recommendedName>
        <fullName evidence="5">BTB domain-containing protein</fullName>
    </recommendedName>
</protein>
<dbReference type="Pfam" id="PF13637">
    <property type="entry name" value="Ank_4"/>
    <property type="match status" value="1"/>
</dbReference>
<feature type="region of interest" description="Disordered" evidence="3">
    <location>
        <begin position="1174"/>
        <end position="1215"/>
    </location>
</feature>
<dbReference type="SUPFAM" id="SSF50985">
    <property type="entry name" value="RCC1/BLIP-II"/>
    <property type="match status" value="1"/>
</dbReference>
<dbReference type="PANTHER" id="PTHR22872:SF2">
    <property type="entry name" value="INHIBITOR OF BRUTON TYROSINE KINASE"/>
    <property type="match status" value="1"/>
</dbReference>
<dbReference type="RefSeq" id="XP_024691885.1">
    <property type="nucleotide sequence ID" value="XM_024838944.1"/>
</dbReference>
<evidence type="ECO:0000259" key="5">
    <source>
        <dbReference type="PROSITE" id="PS50097"/>
    </source>
</evidence>
<feature type="signal peptide" evidence="4">
    <location>
        <begin position="1"/>
        <end position="18"/>
    </location>
</feature>
<feature type="region of interest" description="Disordered" evidence="3">
    <location>
        <begin position="104"/>
        <end position="133"/>
    </location>
</feature>
<feature type="compositionally biased region" description="Low complexity" evidence="3">
    <location>
        <begin position="1660"/>
        <end position="1681"/>
    </location>
</feature>
<name>A0A2I1D094_ASPC2</name>
<evidence type="ECO:0000256" key="3">
    <source>
        <dbReference type="SAM" id="MobiDB-lite"/>
    </source>
</evidence>
<feature type="chain" id="PRO_5014182249" description="BTB domain-containing protein" evidence="4">
    <location>
        <begin position="19"/>
        <end position="1758"/>
    </location>
</feature>
<comment type="caution">
    <text evidence="6">The sequence shown here is derived from an EMBL/GenBank/DDBJ whole genome shotgun (WGS) entry which is preliminary data.</text>
</comment>
<dbReference type="InterPro" id="IPR011333">
    <property type="entry name" value="SKP1/BTB/POZ_sf"/>
</dbReference>
<reference evidence="6" key="1">
    <citation type="submission" date="2016-12" db="EMBL/GenBank/DDBJ databases">
        <title>The genomes of Aspergillus section Nigri reveals drivers in fungal speciation.</title>
        <authorList>
            <consortium name="DOE Joint Genome Institute"/>
            <person name="Vesth T.C."/>
            <person name="Nybo J."/>
            <person name="Theobald S."/>
            <person name="Brandl J."/>
            <person name="Frisvad J.C."/>
            <person name="Nielsen K.F."/>
            <person name="Lyhne E.K."/>
            <person name="Kogle M.E."/>
            <person name="Kuo A."/>
            <person name="Riley R."/>
            <person name="Clum A."/>
            <person name="Nolan M."/>
            <person name="Lipzen A."/>
            <person name="Salamov A."/>
            <person name="Henrissat B."/>
            <person name="Wiebenga A."/>
            <person name="De vries R.P."/>
            <person name="Grigoriev I.V."/>
            <person name="Mortensen U.H."/>
            <person name="Andersen M.R."/>
            <person name="Baker S.E."/>
        </authorList>
    </citation>
    <scope>NUCLEOTIDE SEQUENCE</scope>
    <source>
        <strain evidence="6">IBT 28561</strain>
    </source>
</reference>
<keyword evidence="4" id="KW-0732">Signal</keyword>
<feature type="compositionally biased region" description="Low complexity" evidence="3">
    <location>
        <begin position="1402"/>
        <end position="1411"/>
    </location>
</feature>
<feature type="compositionally biased region" description="Acidic residues" evidence="3">
    <location>
        <begin position="1562"/>
        <end position="1573"/>
    </location>
</feature>
<dbReference type="InterPro" id="IPR000408">
    <property type="entry name" value="Reg_chr_condens"/>
</dbReference>
<dbReference type="Pfam" id="PF00651">
    <property type="entry name" value="BTB"/>
    <property type="match status" value="1"/>
</dbReference>
<dbReference type="InterPro" id="IPR051625">
    <property type="entry name" value="Signaling_Regulatory_Domain"/>
</dbReference>
<dbReference type="PRINTS" id="PR00633">
    <property type="entry name" value="RCCNDNSATION"/>
</dbReference>
<keyword evidence="1" id="KW-0677">Repeat</keyword>
<dbReference type="CDD" id="cd18186">
    <property type="entry name" value="BTB_POZ_ZBTB_KLHL-like"/>
    <property type="match status" value="1"/>
</dbReference>
<feature type="compositionally biased region" description="Basic and acidic residues" evidence="3">
    <location>
        <begin position="1575"/>
        <end position="1590"/>
    </location>
</feature>
<feature type="repeat" description="RCC1" evidence="2">
    <location>
        <begin position="442"/>
        <end position="502"/>
    </location>
</feature>
<dbReference type="PROSITE" id="PS50012">
    <property type="entry name" value="RCC1_3"/>
    <property type="match status" value="2"/>
</dbReference>
<feature type="compositionally biased region" description="Low complexity" evidence="3">
    <location>
        <begin position="1626"/>
        <end position="1647"/>
    </location>
</feature>
<dbReference type="Pfam" id="PF13540">
    <property type="entry name" value="RCC1_2"/>
    <property type="match status" value="1"/>
</dbReference>
<proteinExistence type="predicted"/>
<evidence type="ECO:0000313" key="6">
    <source>
        <dbReference type="EMBL" id="PKY03291.1"/>
    </source>
</evidence>
<feature type="compositionally biased region" description="Basic and acidic residues" evidence="3">
    <location>
        <begin position="1174"/>
        <end position="1184"/>
    </location>
</feature>
<feature type="compositionally biased region" description="Basic residues" evidence="3">
    <location>
        <begin position="1696"/>
        <end position="1709"/>
    </location>
</feature>
<dbReference type="SUPFAM" id="SSF48403">
    <property type="entry name" value="Ankyrin repeat"/>
    <property type="match status" value="1"/>
</dbReference>
<dbReference type="InterPro" id="IPR036770">
    <property type="entry name" value="Ankyrin_rpt-contain_sf"/>
</dbReference>
<dbReference type="Gene3D" id="2.130.10.30">
    <property type="entry name" value="Regulator of chromosome condensation 1/beta-lactamase-inhibitor protein II"/>
    <property type="match status" value="1"/>
</dbReference>
<gene>
    <name evidence="6" type="ORF">P168DRAFT_305591</name>
</gene>
<feature type="compositionally biased region" description="Polar residues" evidence="3">
    <location>
        <begin position="1190"/>
        <end position="1209"/>
    </location>
</feature>
<dbReference type="InterPro" id="IPR000210">
    <property type="entry name" value="BTB/POZ_dom"/>
</dbReference>
<feature type="domain" description="BTB" evidence="5">
    <location>
        <begin position="949"/>
        <end position="1023"/>
    </location>
</feature>
<dbReference type="PANTHER" id="PTHR22872">
    <property type="entry name" value="BTK-BINDING PROTEIN-RELATED"/>
    <property type="match status" value="1"/>
</dbReference>
<dbReference type="InterPro" id="IPR002110">
    <property type="entry name" value="Ankyrin_rpt"/>
</dbReference>
<feature type="repeat" description="RCC1" evidence="2">
    <location>
        <begin position="388"/>
        <end position="441"/>
    </location>
</feature>
<evidence type="ECO:0000313" key="7">
    <source>
        <dbReference type="Proteomes" id="UP000234254"/>
    </source>
</evidence>
<dbReference type="VEuPathDB" id="FungiDB:P168DRAFT_305591"/>
<feature type="region of interest" description="Disordered" evidence="3">
    <location>
        <begin position="1259"/>
        <end position="1324"/>
    </location>
</feature>
<feature type="compositionally biased region" description="Low complexity" evidence="3">
    <location>
        <begin position="1294"/>
        <end position="1323"/>
    </location>
</feature>
<keyword evidence="7" id="KW-1185">Reference proteome</keyword>
<dbReference type="SMART" id="SM00248">
    <property type="entry name" value="ANK"/>
    <property type="match status" value="2"/>
</dbReference>
<feature type="compositionally biased region" description="Gly residues" evidence="3">
    <location>
        <begin position="1594"/>
        <end position="1606"/>
    </location>
</feature>
<dbReference type="GeneID" id="36546468"/>
<dbReference type="Proteomes" id="UP000234254">
    <property type="component" value="Unassembled WGS sequence"/>
</dbReference>
<feature type="region of interest" description="Disordered" evidence="3">
    <location>
        <begin position="1383"/>
        <end position="1531"/>
    </location>
</feature>
<feature type="region of interest" description="Disordered" evidence="3">
    <location>
        <begin position="1554"/>
        <end position="1758"/>
    </location>
</feature>
<dbReference type="Gene3D" id="1.25.40.20">
    <property type="entry name" value="Ankyrin repeat-containing domain"/>
    <property type="match status" value="1"/>
</dbReference>
<accession>A0A2I1D094</accession>
<dbReference type="EMBL" id="MSFM01000008">
    <property type="protein sequence ID" value="PKY03291.1"/>
    <property type="molecule type" value="Genomic_DNA"/>
</dbReference>
<organism evidence="6 7">
    <name type="scientific">Aspergillus campestris (strain IBT 28561)</name>
    <dbReference type="NCBI Taxonomy" id="1392248"/>
    <lineage>
        <taxon>Eukaryota</taxon>
        <taxon>Fungi</taxon>
        <taxon>Dikarya</taxon>
        <taxon>Ascomycota</taxon>
        <taxon>Pezizomycotina</taxon>
        <taxon>Eurotiomycetes</taxon>
        <taxon>Eurotiomycetidae</taxon>
        <taxon>Eurotiales</taxon>
        <taxon>Aspergillaceae</taxon>
        <taxon>Aspergillus</taxon>
        <taxon>Aspergillus subgen. Circumdati</taxon>
    </lineage>
</organism>
<dbReference type="Gene3D" id="3.30.710.10">
    <property type="entry name" value="Potassium Channel Kv1.1, Chain A"/>
    <property type="match status" value="2"/>
</dbReference>